<proteinExistence type="inferred from homology"/>
<dbReference type="AlphaFoldDB" id="A0A8J7TVF1"/>
<dbReference type="InterPro" id="IPR023936">
    <property type="entry name" value="RutE-like"/>
</dbReference>
<dbReference type="InterPro" id="IPR000415">
    <property type="entry name" value="Nitroreductase-like"/>
</dbReference>
<evidence type="ECO:0000256" key="1">
    <source>
        <dbReference type="ARBA" id="ARBA00022630"/>
    </source>
</evidence>
<comment type="cofactor">
    <cofactor evidence="5">
        <name>FMN</name>
        <dbReference type="ChEBI" id="CHEBI:58210"/>
    </cofactor>
</comment>
<evidence type="ECO:0000313" key="8">
    <source>
        <dbReference type="Proteomes" id="UP000664414"/>
    </source>
</evidence>
<feature type="domain" description="Nitroreductase" evidence="6">
    <location>
        <begin position="16"/>
        <end position="172"/>
    </location>
</feature>
<evidence type="ECO:0000259" key="6">
    <source>
        <dbReference type="Pfam" id="PF00881"/>
    </source>
</evidence>
<dbReference type="HAMAP" id="MF_01204">
    <property type="entry name" value="Oxidoreductase_RutE_HadB"/>
    <property type="match status" value="1"/>
</dbReference>
<keyword evidence="3 5" id="KW-0521">NADP</keyword>
<gene>
    <name evidence="7" type="ORF">J0H12_03355</name>
</gene>
<comment type="similarity">
    <text evidence="5">Belongs to the nitroreductase family. HadB/RutE subfamily.</text>
</comment>
<keyword evidence="2 5" id="KW-0288">FMN</keyword>
<keyword evidence="1 5" id="KW-0285">Flavoprotein</keyword>
<evidence type="ECO:0000313" key="7">
    <source>
        <dbReference type="EMBL" id="MBN9412949.1"/>
    </source>
</evidence>
<name>A0A8J7TVF1_9PROT</name>
<dbReference type="CDD" id="cd02148">
    <property type="entry name" value="RutE-like"/>
    <property type="match status" value="1"/>
</dbReference>
<dbReference type="GO" id="GO:0016491">
    <property type="term" value="F:oxidoreductase activity"/>
    <property type="evidence" value="ECO:0007669"/>
    <property type="project" value="UniProtKB-UniRule"/>
</dbReference>
<dbReference type="PANTHER" id="PTHR43543">
    <property type="entry name" value="MALONIC SEMIALDEHYDE REDUCTASE RUTE-RELATED"/>
    <property type="match status" value="1"/>
</dbReference>
<accession>A0A8J7TVF1</accession>
<sequence length="194" mass="21874">MKLDEQTLNQLFLEARTHKAWEAKEVSDSLLKEVYDLAKMGPTSANCLPMRILFIKSNVAKERLKPALDGGNIEKTMAAPVTAIITYDLKFYERMDELFPMVDAKSWFVGNAEYAQKTAFQNSALQGAYFILAARACGLDCGPMTGFDNAKVDEEFFKDTSWRSNFLINLGYGDSAKLHPRLPRLSFEEVARVI</sequence>
<evidence type="ECO:0000256" key="2">
    <source>
        <dbReference type="ARBA" id="ARBA00022643"/>
    </source>
</evidence>
<dbReference type="NCBIfam" id="NF003768">
    <property type="entry name" value="PRK05365.1"/>
    <property type="match status" value="1"/>
</dbReference>
<dbReference type="Gene3D" id="3.40.109.10">
    <property type="entry name" value="NADH Oxidase"/>
    <property type="match status" value="1"/>
</dbReference>
<dbReference type="PANTHER" id="PTHR43543:SF1">
    <property type="entry name" value="MALONIC SEMIALDEHYDE REDUCTASE RUTE-RELATED"/>
    <property type="match status" value="1"/>
</dbReference>
<keyword evidence="5" id="KW-0520">NAD</keyword>
<evidence type="ECO:0000256" key="5">
    <source>
        <dbReference type="HAMAP-Rule" id="MF_01204"/>
    </source>
</evidence>
<evidence type="ECO:0000256" key="3">
    <source>
        <dbReference type="ARBA" id="ARBA00022857"/>
    </source>
</evidence>
<reference evidence="7" key="1">
    <citation type="submission" date="2021-02" db="EMBL/GenBank/DDBJ databases">
        <title>Thiocyanate and organic carbon inputs drive convergent selection for specific autotrophic Afipia and Thiobacillus strains within complex microbiomes.</title>
        <authorList>
            <person name="Huddy R.J."/>
            <person name="Sachdeva R."/>
            <person name="Kadzinga F."/>
            <person name="Kantor R.S."/>
            <person name="Harrison S.T.L."/>
            <person name="Banfield J.F."/>
        </authorList>
    </citation>
    <scope>NUCLEOTIDE SEQUENCE</scope>
    <source>
        <strain evidence="7">SCN18_10_11_15_R4_P_38_20</strain>
    </source>
</reference>
<dbReference type="InterPro" id="IPR050461">
    <property type="entry name" value="Nitroreductase_HadB/RutE"/>
</dbReference>
<dbReference type="Pfam" id="PF00881">
    <property type="entry name" value="Nitroreductase"/>
    <property type="match status" value="1"/>
</dbReference>
<dbReference type="InterPro" id="IPR029479">
    <property type="entry name" value="Nitroreductase"/>
</dbReference>
<evidence type="ECO:0000256" key="4">
    <source>
        <dbReference type="ARBA" id="ARBA00023002"/>
    </source>
</evidence>
<organism evidence="7 8">
    <name type="scientific">Candidatus Paracaedimonas acanthamoebae</name>
    <dbReference type="NCBI Taxonomy" id="244581"/>
    <lineage>
        <taxon>Bacteria</taxon>
        <taxon>Pseudomonadati</taxon>
        <taxon>Pseudomonadota</taxon>
        <taxon>Alphaproteobacteria</taxon>
        <taxon>Holosporales</taxon>
        <taxon>Caedimonadaceae</taxon>
        <taxon>Candidatus Paracaedimonas</taxon>
    </lineage>
</organism>
<dbReference type="EC" id="1.-.-.-" evidence="5"/>
<comment type="caution">
    <text evidence="7">The sequence shown here is derived from an EMBL/GenBank/DDBJ whole genome shotgun (WGS) entry which is preliminary data.</text>
</comment>
<dbReference type="EMBL" id="JAFKGL010000014">
    <property type="protein sequence ID" value="MBN9412949.1"/>
    <property type="molecule type" value="Genomic_DNA"/>
</dbReference>
<protein>
    <recommendedName>
        <fullName evidence="5">Putative NADH dehydrogenase/NAD(P)H nitroreductase J0H12_03355</fullName>
        <ecNumber evidence="5">1.-.-.-</ecNumber>
    </recommendedName>
</protein>
<keyword evidence="4 5" id="KW-0560">Oxidoreductase</keyword>
<dbReference type="SUPFAM" id="SSF55469">
    <property type="entry name" value="FMN-dependent nitroreductase-like"/>
    <property type="match status" value="1"/>
</dbReference>
<dbReference type="Proteomes" id="UP000664414">
    <property type="component" value="Unassembled WGS sequence"/>
</dbReference>